<evidence type="ECO:0000256" key="1">
    <source>
        <dbReference type="ARBA" id="ARBA00004442"/>
    </source>
</evidence>
<dbReference type="RefSeq" id="WP_274839395.1">
    <property type="nucleotide sequence ID" value="NZ_JARCIZ010000002.1"/>
</dbReference>
<feature type="domain" description="OmpA-like" evidence="6">
    <location>
        <begin position="489"/>
        <end position="606"/>
    </location>
</feature>
<dbReference type="CDD" id="cd07185">
    <property type="entry name" value="OmpA_C-like"/>
    <property type="match status" value="1"/>
</dbReference>
<dbReference type="Pfam" id="PF00691">
    <property type="entry name" value="OmpA"/>
    <property type="match status" value="1"/>
</dbReference>
<evidence type="ECO:0000313" key="8">
    <source>
        <dbReference type="Proteomes" id="UP001218364"/>
    </source>
</evidence>
<dbReference type="PRINTS" id="PR01021">
    <property type="entry name" value="OMPADOMAIN"/>
</dbReference>
<evidence type="ECO:0000256" key="5">
    <source>
        <dbReference type="SAM" id="MobiDB-lite"/>
    </source>
</evidence>
<evidence type="ECO:0000256" key="2">
    <source>
        <dbReference type="ARBA" id="ARBA00023136"/>
    </source>
</evidence>
<dbReference type="InterPro" id="IPR007055">
    <property type="entry name" value="BON_dom"/>
</dbReference>
<dbReference type="InterPro" id="IPR050330">
    <property type="entry name" value="Bact_OuterMem_StrucFunc"/>
</dbReference>
<sequence length="677" mass="71461">MRLSSFLIPTLSFAAAAGLSLIAAGFAVTAVERGSEREVRRSLDVAGLHWAEVTADGLRVTLQGTAPDEATRFAAISLAGSIVDAARVIDDITVPPSDGLAPPRFSAEILRNDRGISISGLIPLSASRETLVGQLDRIAEDNNKKVADLLETADYPTPDGWDPALKFAVAALELLPRSKISVEAGAVSVTAIADSAEERDSFERQLSKMAPPQIRLSLDIAAPRPVITPFTLRFLISESGARFDACSAEDEESRARILSAARAAGLEGEADCVIGMGVPSPTWADAAELSIQSLAELGQGSVTIANADITLVAAEGTPEAQFDTVVGELETALPQVFALHAVLPMPETDAAAGPPEFTATLSPEGQVQLRGRITDAATRTIADSYAKARFGSDSVYTAARVAEGLPADWPVRVLAGLEALSYLERGAVSVTPEDLTLRGMSYRKDASSEIAKFLSAKLGEAEDYELDITYEEPPAPKDQPMAPELCQAALTSVQLENGKITFEPGSATVEAGSNVIIDKIAAILEKCGPIRLEIQGHTDSQGREEMNQNLSQARAQSVLNELRARRILTSTYIARGFGESSPIASNDTEEGREANRRIDFRLLLPTTGESEESTLDSAAAPVGETAAEAEAPAAEGETEADTQTETQAETQAEDAEGDDAQAADTETGDTEQETSGQ</sequence>
<protein>
    <submittedName>
        <fullName evidence="7">OmpA family protein</fullName>
    </submittedName>
</protein>
<dbReference type="GO" id="GO:0009279">
    <property type="term" value="C:cell outer membrane"/>
    <property type="evidence" value="ECO:0007669"/>
    <property type="project" value="UniProtKB-SubCell"/>
</dbReference>
<feature type="compositionally biased region" description="Low complexity" evidence="5">
    <location>
        <begin position="618"/>
        <end position="635"/>
    </location>
</feature>
<keyword evidence="2 4" id="KW-0472">Membrane</keyword>
<dbReference type="EMBL" id="JARCJK010000002">
    <property type="protein sequence ID" value="MDE4165123.1"/>
    <property type="molecule type" value="Genomic_DNA"/>
</dbReference>
<evidence type="ECO:0000256" key="4">
    <source>
        <dbReference type="PROSITE-ProRule" id="PRU00473"/>
    </source>
</evidence>
<dbReference type="PROSITE" id="PS51123">
    <property type="entry name" value="OMPA_2"/>
    <property type="match status" value="1"/>
</dbReference>
<dbReference type="PANTHER" id="PTHR30329">
    <property type="entry name" value="STATOR ELEMENT OF FLAGELLAR MOTOR COMPLEX"/>
    <property type="match status" value="1"/>
</dbReference>
<gene>
    <name evidence="7" type="ORF">PXK24_05435</name>
</gene>
<comment type="subcellular location">
    <subcellularLocation>
        <location evidence="1">Cell outer membrane</location>
    </subcellularLocation>
</comment>
<feature type="region of interest" description="Disordered" evidence="5">
    <location>
        <begin position="578"/>
        <end position="677"/>
    </location>
</feature>
<dbReference type="InterPro" id="IPR006664">
    <property type="entry name" value="OMP_bac"/>
</dbReference>
<keyword evidence="3" id="KW-0998">Cell outer membrane</keyword>
<evidence type="ECO:0000256" key="3">
    <source>
        <dbReference type="ARBA" id="ARBA00023237"/>
    </source>
</evidence>
<evidence type="ECO:0000259" key="6">
    <source>
        <dbReference type="PROSITE" id="PS51123"/>
    </source>
</evidence>
<organism evidence="7 8">
    <name type="scientific">Phaeobacter gallaeciensis</name>
    <dbReference type="NCBI Taxonomy" id="60890"/>
    <lineage>
        <taxon>Bacteria</taxon>
        <taxon>Pseudomonadati</taxon>
        <taxon>Pseudomonadota</taxon>
        <taxon>Alphaproteobacteria</taxon>
        <taxon>Rhodobacterales</taxon>
        <taxon>Roseobacteraceae</taxon>
        <taxon>Phaeobacter</taxon>
    </lineage>
</organism>
<dbReference type="Gene3D" id="3.40.1520.20">
    <property type="match status" value="4"/>
</dbReference>
<dbReference type="InterPro" id="IPR036737">
    <property type="entry name" value="OmpA-like_sf"/>
</dbReference>
<evidence type="ECO:0000313" key="7">
    <source>
        <dbReference type="EMBL" id="MDE4165123.1"/>
    </source>
</evidence>
<dbReference type="Proteomes" id="UP001218364">
    <property type="component" value="Unassembled WGS sequence"/>
</dbReference>
<accession>A0ABD4X6I4</accession>
<dbReference type="Pfam" id="PF04972">
    <property type="entry name" value="BON"/>
    <property type="match status" value="1"/>
</dbReference>
<dbReference type="Gene3D" id="3.30.1330.60">
    <property type="entry name" value="OmpA-like domain"/>
    <property type="match status" value="1"/>
</dbReference>
<dbReference type="PANTHER" id="PTHR30329:SF21">
    <property type="entry name" value="LIPOPROTEIN YIAD-RELATED"/>
    <property type="match status" value="1"/>
</dbReference>
<feature type="compositionally biased region" description="Basic and acidic residues" evidence="5">
    <location>
        <begin position="589"/>
        <end position="600"/>
    </location>
</feature>
<name>A0ABD4X6I4_9RHOB</name>
<reference evidence="7 8" key="1">
    <citation type="submission" date="2023-02" db="EMBL/GenBank/DDBJ databases">
        <title>Population genomics of bacteria associated with diatom.</title>
        <authorList>
            <person name="Xie J."/>
            <person name="Wang H."/>
        </authorList>
    </citation>
    <scope>NUCLEOTIDE SEQUENCE [LARGE SCALE GENOMIC DNA]</scope>
    <source>
        <strain evidence="7 8">PT47_8</strain>
    </source>
</reference>
<proteinExistence type="predicted"/>
<comment type="caution">
    <text evidence="7">The sequence shown here is derived from an EMBL/GenBank/DDBJ whole genome shotgun (WGS) entry which is preliminary data.</text>
</comment>
<dbReference type="AlphaFoldDB" id="A0ABD4X6I4"/>
<dbReference type="InterPro" id="IPR006665">
    <property type="entry name" value="OmpA-like"/>
</dbReference>
<feature type="compositionally biased region" description="Acidic residues" evidence="5">
    <location>
        <begin position="651"/>
        <end position="677"/>
    </location>
</feature>
<dbReference type="SUPFAM" id="SSF103088">
    <property type="entry name" value="OmpA-like"/>
    <property type="match status" value="1"/>
</dbReference>